<dbReference type="KEGG" id="ehx:EMIHUDRAFT_442673"/>
<feature type="region of interest" description="Disordered" evidence="1">
    <location>
        <begin position="252"/>
        <end position="282"/>
    </location>
</feature>
<sequence>MERTIAIPQGWGNSTARREEWSKCVARYAALCSKPGMCVGDGDEDLPGKSTPTSSGALDHLASIATEELLRRRSKRKRSIIDRPLGEAPVPVVERVLNHWLTGLFRTASGETMAESLFAPDAFVSIELSIEGAPRRPPCRGSKSRASSTFSCGTAPSSPSTTRARTSSTTCSRTSTARSRSRSDPAQRRAAHGRPGGDHAPALGGHRRRPRPLLPALLCGLADASSCAWVSPLSRRALERVRGSFGEDAPLARASWSAEEGDGGAGGGGVGGGPGGGTGGDP</sequence>
<dbReference type="RefSeq" id="XP_005782209.1">
    <property type="nucleotide sequence ID" value="XM_005782152.1"/>
</dbReference>
<accession>A0A0D3K1Z5</accession>
<reference evidence="3" key="1">
    <citation type="journal article" date="2013" name="Nature">
        <title>Pan genome of the phytoplankton Emiliania underpins its global distribution.</title>
        <authorList>
            <person name="Read B.A."/>
            <person name="Kegel J."/>
            <person name="Klute M.J."/>
            <person name="Kuo A."/>
            <person name="Lefebvre S.C."/>
            <person name="Maumus F."/>
            <person name="Mayer C."/>
            <person name="Miller J."/>
            <person name="Monier A."/>
            <person name="Salamov A."/>
            <person name="Young J."/>
            <person name="Aguilar M."/>
            <person name="Claverie J.M."/>
            <person name="Frickenhaus S."/>
            <person name="Gonzalez K."/>
            <person name="Herman E.K."/>
            <person name="Lin Y.C."/>
            <person name="Napier J."/>
            <person name="Ogata H."/>
            <person name="Sarno A.F."/>
            <person name="Shmutz J."/>
            <person name="Schroeder D."/>
            <person name="de Vargas C."/>
            <person name="Verret F."/>
            <person name="von Dassow P."/>
            <person name="Valentin K."/>
            <person name="Van de Peer Y."/>
            <person name="Wheeler G."/>
            <person name="Dacks J.B."/>
            <person name="Delwiche C.F."/>
            <person name="Dyhrman S.T."/>
            <person name="Glockner G."/>
            <person name="John U."/>
            <person name="Richards T."/>
            <person name="Worden A.Z."/>
            <person name="Zhang X."/>
            <person name="Grigoriev I.V."/>
            <person name="Allen A.E."/>
            <person name="Bidle K."/>
            <person name="Borodovsky M."/>
            <person name="Bowler C."/>
            <person name="Brownlee C."/>
            <person name="Cock J.M."/>
            <person name="Elias M."/>
            <person name="Gladyshev V.N."/>
            <person name="Groth M."/>
            <person name="Guda C."/>
            <person name="Hadaegh A."/>
            <person name="Iglesias-Rodriguez M.D."/>
            <person name="Jenkins J."/>
            <person name="Jones B.M."/>
            <person name="Lawson T."/>
            <person name="Leese F."/>
            <person name="Lindquist E."/>
            <person name="Lobanov A."/>
            <person name="Lomsadze A."/>
            <person name="Malik S.B."/>
            <person name="Marsh M.E."/>
            <person name="Mackinder L."/>
            <person name="Mock T."/>
            <person name="Mueller-Roeber B."/>
            <person name="Pagarete A."/>
            <person name="Parker M."/>
            <person name="Probert I."/>
            <person name="Quesneville H."/>
            <person name="Raines C."/>
            <person name="Rensing S.A."/>
            <person name="Riano-Pachon D.M."/>
            <person name="Richier S."/>
            <person name="Rokitta S."/>
            <person name="Shiraiwa Y."/>
            <person name="Soanes D.M."/>
            <person name="van der Giezen M."/>
            <person name="Wahlund T.M."/>
            <person name="Williams B."/>
            <person name="Wilson W."/>
            <person name="Wolfe G."/>
            <person name="Wurch L.L."/>
        </authorList>
    </citation>
    <scope>NUCLEOTIDE SEQUENCE</scope>
</reference>
<feature type="compositionally biased region" description="Low complexity" evidence="1">
    <location>
        <begin position="154"/>
        <end position="178"/>
    </location>
</feature>
<evidence type="ECO:0000313" key="2">
    <source>
        <dbReference type="EnsemblProtists" id="EOD29780"/>
    </source>
</evidence>
<organism evidence="2 3">
    <name type="scientific">Emiliania huxleyi (strain CCMP1516)</name>
    <dbReference type="NCBI Taxonomy" id="280463"/>
    <lineage>
        <taxon>Eukaryota</taxon>
        <taxon>Haptista</taxon>
        <taxon>Haptophyta</taxon>
        <taxon>Prymnesiophyceae</taxon>
        <taxon>Isochrysidales</taxon>
        <taxon>Noelaerhabdaceae</taxon>
        <taxon>Emiliania</taxon>
    </lineage>
</organism>
<dbReference type="HOGENOM" id="CLU_988471_0_0_1"/>
<name>A0A0D3K1Z5_EMIH1</name>
<feature type="region of interest" description="Disordered" evidence="1">
    <location>
        <begin position="133"/>
        <end position="209"/>
    </location>
</feature>
<keyword evidence="3" id="KW-1185">Reference proteome</keyword>
<dbReference type="Proteomes" id="UP000013827">
    <property type="component" value="Unassembled WGS sequence"/>
</dbReference>
<reference evidence="2" key="2">
    <citation type="submission" date="2024-10" db="UniProtKB">
        <authorList>
            <consortium name="EnsemblProtists"/>
        </authorList>
    </citation>
    <scope>IDENTIFICATION</scope>
</reference>
<evidence type="ECO:0000313" key="3">
    <source>
        <dbReference type="Proteomes" id="UP000013827"/>
    </source>
</evidence>
<feature type="compositionally biased region" description="Gly residues" evidence="1">
    <location>
        <begin position="263"/>
        <end position="282"/>
    </location>
</feature>
<dbReference type="EnsemblProtists" id="EOD29780">
    <property type="protein sequence ID" value="EOD29780"/>
    <property type="gene ID" value="EMIHUDRAFT_442673"/>
</dbReference>
<dbReference type="AlphaFoldDB" id="A0A0D3K1Z5"/>
<protein>
    <submittedName>
        <fullName evidence="2">Uncharacterized protein</fullName>
    </submittedName>
</protein>
<proteinExistence type="predicted"/>
<dbReference type="GeneID" id="17275054"/>
<dbReference type="PaxDb" id="2903-EOD29780"/>
<evidence type="ECO:0000256" key="1">
    <source>
        <dbReference type="SAM" id="MobiDB-lite"/>
    </source>
</evidence>